<keyword evidence="3" id="KW-0804">Transcription</keyword>
<proteinExistence type="predicted"/>
<dbReference type="RefSeq" id="WP_107008629.1">
    <property type="nucleotide sequence ID" value="NZ_JBHRSF010000055.1"/>
</dbReference>
<dbReference type="InterPro" id="IPR036388">
    <property type="entry name" value="WH-like_DNA-bd_sf"/>
</dbReference>
<accession>A0A371YPF9</accession>
<evidence type="ECO:0000313" key="8">
    <source>
        <dbReference type="Proteomes" id="UP000240957"/>
    </source>
</evidence>
<dbReference type="EMBL" id="PYIX02000019">
    <property type="protein sequence ID" value="RFC83322.1"/>
    <property type="molecule type" value="Genomic_DNA"/>
</dbReference>
<dbReference type="Gene3D" id="1.10.10.10">
    <property type="entry name" value="Winged helix-like DNA-binding domain superfamily/Winged helix DNA-binding domain"/>
    <property type="match status" value="1"/>
</dbReference>
<gene>
    <name evidence="6" type="ORF">ACFODO_12725</name>
    <name evidence="7" type="ORF">C9E89_012290</name>
</gene>
<keyword evidence="1" id="KW-0805">Transcription regulation</keyword>
<dbReference type="GO" id="GO:0006355">
    <property type="term" value="P:regulation of DNA-templated transcription"/>
    <property type="evidence" value="ECO:0007669"/>
    <property type="project" value="InterPro"/>
</dbReference>
<reference evidence="6" key="4">
    <citation type="submission" date="2024-09" db="EMBL/GenBank/DDBJ databases">
        <authorList>
            <person name="Sun Q."/>
            <person name="Mori K."/>
        </authorList>
    </citation>
    <scope>NUCLEOTIDE SEQUENCE</scope>
    <source>
        <strain evidence="6">KCTC 62575</strain>
    </source>
</reference>
<dbReference type="PANTHER" id="PTHR44688">
    <property type="entry name" value="DNA-BINDING TRANSCRIPTIONAL ACTIVATOR DEVR_DOSR"/>
    <property type="match status" value="1"/>
</dbReference>
<protein>
    <submittedName>
        <fullName evidence="6">Helix-turn-helix transcriptional regulator</fullName>
    </submittedName>
    <submittedName>
        <fullName evidence="7">LuxR family transcriptional regulator</fullName>
    </submittedName>
</protein>
<name>A0A371YPF9_9GAMM</name>
<dbReference type="EMBL" id="JBHRSF010000055">
    <property type="protein sequence ID" value="MFC2996116.1"/>
    <property type="molecule type" value="Genomic_DNA"/>
</dbReference>
<dbReference type="InterPro" id="IPR000792">
    <property type="entry name" value="Tscrpt_reg_LuxR_C"/>
</dbReference>
<dbReference type="PANTHER" id="PTHR44688:SF16">
    <property type="entry name" value="DNA-BINDING TRANSCRIPTIONAL ACTIVATOR DEVR_DOSR"/>
    <property type="match status" value="1"/>
</dbReference>
<dbReference type="AlphaFoldDB" id="A0A371YPF9"/>
<evidence type="ECO:0000256" key="3">
    <source>
        <dbReference type="ARBA" id="ARBA00023163"/>
    </source>
</evidence>
<organism evidence="7 8">
    <name type="scientific">Acinetobacter sichuanensis</name>
    <dbReference type="NCBI Taxonomy" id="2136183"/>
    <lineage>
        <taxon>Bacteria</taxon>
        <taxon>Pseudomonadati</taxon>
        <taxon>Pseudomonadota</taxon>
        <taxon>Gammaproteobacteria</taxon>
        <taxon>Moraxellales</taxon>
        <taxon>Moraxellaceae</taxon>
        <taxon>Acinetobacter</taxon>
    </lineage>
</organism>
<reference evidence="6" key="1">
    <citation type="journal article" date="2014" name="Int. J. Syst. Evol. Microbiol.">
        <title>Complete genome of a new Firmicutes species belonging to the dominant human colonic microbiota ('Ruminococcus bicirculans') reveals two chromosomes and a selective capacity to utilize plant glucans.</title>
        <authorList>
            <consortium name="NISC Comparative Sequencing Program"/>
            <person name="Wegmann U."/>
            <person name="Louis P."/>
            <person name="Goesmann A."/>
            <person name="Henrissat B."/>
            <person name="Duncan S.H."/>
            <person name="Flint H.J."/>
        </authorList>
    </citation>
    <scope>NUCLEOTIDE SEQUENCE</scope>
    <source>
        <strain evidence="6">KCTC 62575</strain>
    </source>
</reference>
<evidence type="ECO:0000313" key="9">
    <source>
        <dbReference type="Proteomes" id="UP001595455"/>
    </source>
</evidence>
<evidence type="ECO:0000256" key="1">
    <source>
        <dbReference type="ARBA" id="ARBA00023015"/>
    </source>
</evidence>
<dbReference type="PROSITE" id="PS50043">
    <property type="entry name" value="HTH_LUXR_2"/>
    <property type="match status" value="1"/>
</dbReference>
<dbReference type="SMART" id="SM00421">
    <property type="entry name" value="HTH_LUXR"/>
    <property type="match status" value="1"/>
</dbReference>
<reference evidence="9" key="3">
    <citation type="journal article" date="2019" name="Int. J. Syst. Evol. Microbiol.">
        <title>The Global Catalogue of Microorganisms (GCM) 10K type strain sequencing project: providing services to taxonomists for standard genome sequencing and annotation.</title>
        <authorList>
            <consortium name="The Broad Institute Genomics Platform"/>
            <consortium name="The Broad Institute Genome Sequencing Center for Infectious Disease"/>
            <person name="Wu L."/>
            <person name="Ma J."/>
        </authorList>
    </citation>
    <scope>NUCLEOTIDE SEQUENCE [LARGE SCALE GENOMIC DNA]</scope>
    <source>
        <strain evidence="9">KCTC 62575</strain>
    </source>
</reference>
<dbReference type="Proteomes" id="UP001595455">
    <property type="component" value="Unassembled WGS sequence"/>
</dbReference>
<dbReference type="OrthoDB" id="343383at2"/>
<dbReference type="PROSITE" id="PS00622">
    <property type="entry name" value="HTH_LUXR_1"/>
    <property type="match status" value="1"/>
</dbReference>
<dbReference type="Proteomes" id="UP000240957">
    <property type="component" value="Unassembled WGS sequence"/>
</dbReference>
<keyword evidence="9" id="KW-1185">Reference proteome</keyword>
<dbReference type="Pfam" id="PF00196">
    <property type="entry name" value="GerE"/>
    <property type="match status" value="1"/>
</dbReference>
<evidence type="ECO:0000256" key="2">
    <source>
        <dbReference type="ARBA" id="ARBA00023125"/>
    </source>
</evidence>
<evidence type="ECO:0000259" key="5">
    <source>
        <dbReference type="PROSITE" id="PS50043"/>
    </source>
</evidence>
<keyword evidence="4" id="KW-0472">Membrane</keyword>
<evidence type="ECO:0000313" key="7">
    <source>
        <dbReference type="EMBL" id="RFC83322.1"/>
    </source>
</evidence>
<keyword evidence="2" id="KW-0238">DNA-binding</keyword>
<dbReference type="GO" id="GO:0003677">
    <property type="term" value="F:DNA binding"/>
    <property type="evidence" value="ECO:0007669"/>
    <property type="project" value="UniProtKB-KW"/>
</dbReference>
<dbReference type="SUPFAM" id="SSF46894">
    <property type="entry name" value="C-terminal effector domain of the bipartite response regulators"/>
    <property type="match status" value="1"/>
</dbReference>
<feature type="transmembrane region" description="Helical" evidence="4">
    <location>
        <begin position="232"/>
        <end position="254"/>
    </location>
</feature>
<feature type="domain" description="HTH luxR-type" evidence="5">
    <location>
        <begin position="222"/>
        <end position="280"/>
    </location>
</feature>
<keyword evidence="4" id="KW-1133">Transmembrane helix</keyword>
<evidence type="ECO:0000313" key="6">
    <source>
        <dbReference type="EMBL" id="MFC2996116.1"/>
    </source>
</evidence>
<dbReference type="PRINTS" id="PR00038">
    <property type="entry name" value="HTHLUXR"/>
</dbReference>
<evidence type="ECO:0000256" key="4">
    <source>
        <dbReference type="SAM" id="Phobius"/>
    </source>
</evidence>
<sequence>MNISTEALTSLISSSGSNNFGHSLLNLFHENLGIIACLGYQYTENQKKPRKLMSSYKIDFNNHQEIDGSIETWMSLDYDTDPLFKYIQYNSTFIASTHFLDINTLKSNDKNSKIILEKYYDPFEIGEEIAWSYKVGDHFYTINLCRHKSARRLLNHQKLFLTRISNLIVQSTVQHAKLMQLNHPTLIDTSFENQQQVIEHSSSEERQLKIEKISHILCRYGLTHRESEICAYITLGYSAIAIGLILSISINTIATHRKRAYVKLEISSQRELFSLVYSHKTYQT</sequence>
<comment type="caution">
    <text evidence="7">The sequence shown here is derived from an EMBL/GenBank/DDBJ whole genome shotgun (WGS) entry which is preliminary data.</text>
</comment>
<reference evidence="7 8" key="2">
    <citation type="submission" date="2018-08" db="EMBL/GenBank/DDBJ databases">
        <title>The draft genome of Acinetobacter sichuanensis strain WCHAc060041.</title>
        <authorList>
            <person name="Qin J."/>
            <person name="Feng Y."/>
            <person name="Zong Z."/>
        </authorList>
    </citation>
    <scope>NUCLEOTIDE SEQUENCE [LARGE SCALE GENOMIC DNA]</scope>
    <source>
        <strain evidence="7 8">WCHAc060041</strain>
    </source>
</reference>
<dbReference type="InterPro" id="IPR016032">
    <property type="entry name" value="Sig_transdc_resp-reg_C-effctor"/>
</dbReference>
<keyword evidence="4" id="KW-0812">Transmembrane</keyword>